<dbReference type="Proteomes" id="UP001501697">
    <property type="component" value="Unassembled WGS sequence"/>
</dbReference>
<keyword evidence="2" id="KW-1185">Reference proteome</keyword>
<sequence length="224" mass="23487">MNGTPMTNPTPVRLPVGTSTGSRVVPEWLDAKSSKIKAARKASAKATTDAATARQAVTDAKAALGAVSKITHEAGSPVYAPAPSSTTEEHDAARIAVTDAERAYRAATLAASRALDAFHRTASREARENAAVGEAVEARFAEVDVATAAAFAHARELLAERDELDKMLGVASVKVHGIRSILDAAKPGTLVRWRKLAEGHFDSASVLREAAAYFSTVNAREVSA</sequence>
<proteinExistence type="predicted"/>
<protein>
    <submittedName>
        <fullName evidence="1">Uncharacterized protein</fullName>
    </submittedName>
</protein>
<organism evidence="1 2">
    <name type="scientific">Microbacterium awajiense</name>
    <dbReference type="NCBI Taxonomy" id="415214"/>
    <lineage>
        <taxon>Bacteria</taxon>
        <taxon>Bacillati</taxon>
        <taxon>Actinomycetota</taxon>
        <taxon>Actinomycetes</taxon>
        <taxon>Micrococcales</taxon>
        <taxon>Microbacteriaceae</taxon>
        <taxon>Microbacterium</taxon>
    </lineage>
</organism>
<dbReference type="EMBL" id="BAAAYU010000001">
    <property type="protein sequence ID" value="GAA3625892.1"/>
    <property type="molecule type" value="Genomic_DNA"/>
</dbReference>
<accession>A0ABP7A6M2</accession>
<comment type="caution">
    <text evidence="1">The sequence shown here is derived from an EMBL/GenBank/DDBJ whole genome shotgun (WGS) entry which is preliminary data.</text>
</comment>
<evidence type="ECO:0000313" key="1">
    <source>
        <dbReference type="EMBL" id="GAA3625892.1"/>
    </source>
</evidence>
<reference evidence="2" key="1">
    <citation type="journal article" date="2019" name="Int. J. Syst. Evol. Microbiol.">
        <title>The Global Catalogue of Microorganisms (GCM) 10K type strain sequencing project: providing services to taxonomists for standard genome sequencing and annotation.</title>
        <authorList>
            <consortium name="The Broad Institute Genomics Platform"/>
            <consortium name="The Broad Institute Genome Sequencing Center for Infectious Disease"/>
            <person name="Wu L."/>
            <person name="Ma J."/>
        </authorList>
    </citation>
    <scope>NUCLEOTIDE SEQUENCE [LARGE SCALE GENOMIC DNA]</scope>
    <source>
        <strain evidence="2">JCM 16544</strain>
    </source>
</reference>
<gene>
    <name evidence="1" type="ORF">GCM10022200_05310</name>
</gene>
<name>A0ABP7A6M2_9MICO</name>
<evidence type="ECO:0000313" key="2">
    <source>
        <dbReference type="Proteomes" id="UP001501697"/>
    </source>
</evidence>